<evidence type="ECO:0000313" key="11">
    <source>
        <dbReference type="EMBL" id="CAB3237134.1"/>
    </source>
</evidence>
<dbReference type="PIRSF" id="PIRSF016262">
    <property type="entry name" value="LPLase"/>
    <property type="match status" value="1"/>
</dbReference>
<dbReference type="GO" id="GO:0005739">
    <property type="term" value="C:mitochondrion"/>
    <property type="evidence" value="ECO:0007669"/>
    <property type="project" value="UniProtKB-SubCell"/>
</dbReference>
<evidence type="ECO:0000256" key="4">
    <source>
        <dbReference type="ARBA" id="ARBA00022679"/>
    </source>
</evidence>
<dbReference type="InterPro" id="IPR000544">
    <property type="entry name" value="Octanoyltransferase"/>
</dbReference>
<feature type="binding site" evidence="8">
    <location>
        <begin position="157"/>
        <end position="159"/>
    </location>
    <ligand>
        <name>substrate</name>
    </ligand>
</feature>
<organism evidence="12 13">
    <name type="scientific">Arctia plantaginis</name>
    <name type="common">Wood tiger moth</name>
    <name type="synonym">Phalaena plantaginis</name>
    <dbReference type="NCBI Taxonomy" id="874455"/>
    <lineage>
        <taxon>Eukaryota</taxon>
        <taxon>Metazoa</taxon>
        <taxon>Ecdysozoa</taxon>
        <taxon>Arthropoda</taxon>
        <taxon>Hexapoda</taxon>
        <taxon>Insecta</taxon>
        <taxon>Pterygota</taxon>
        <taxon>Neoptera</taxon>
        <taxon>Endopterygota</taxon>
        <taxon>Lepidoptera</taxon>
        <taxon>Glossata</taxon>
        <taxon>Ditrysia</taxon>
        <taxon>Noctuoidea</taxon>
        <taxon>Erebidae</taxon>
        <taxon>Arctiinae</taxon>
        <taxon>Arctia</taxon>
    </lineage>
</organism>
<gene>
    <name evidence="12" type="ORF">APLA_LOCUS7434</name>
    <name evidence="11" type="ORF">APLA_LOCUS7669</name>
</gene>
<evidence type="ECO:0000256" key="2">
    <source>
        <dbReference type="ARBA" id="ARBA00004821"/>
    </source>
</evidence>
<feature type="binding site" evidence="8">
    <location>
        <begin position="144"/>
        <end position="146"/>
    </location>
    <ligand>
        <name>substrate</name>
    </ligand>
</feature>
<evidence type="ECO:0000256" key="3">
    <source>
        <dbReference type="ARBA" id="ARBA00007907"/>
    </source>
</evidence>
<feature type="active site" description="Acyl-thioester intermediate" evidence="7">
    <location>
        <position position="175"/>
    </location>
</feature>
<evidence type="ECO:0000313" key="13">
    <source>
        <dbReference type="Proteomes" id="UP000494106"/>
    </source>
</evidence>
<evidence type="ECO:0000256" key="5">
    <source>
        <dbReference type="ARBA" id="ARBA00023315"/>
    </source>
</evidence>
<comment type="caution">
    <text evidence="12">The sequence shown here is derived from an EMBL/GenBank/DDBJ whole genome shotgun (WGS) entry which is preliminary data.</text>
</comment>
<evidence type="ECO:0000313" key="12">
    <source>
        <dbReference type="EMBL" id="CAB3238561.1"/>
    </source>
</evidence>
<dbReference type="Gene3D" id="3.30.930.10">
    <property type="entry name" value="Bira Bifunctional Protein, Domain 2"/>
    <property type="match status" value="1"/>
</dbReference>
<dbReference type="EMBL" id="CADEBD010000303">
    <property type="protein sequence ID" value="CAB3237134.1"/>
    <property type="molecule type" value="Genomic_DNA"/>
</dbReference>
<dbReference type="PROSITE" id="PS51733">
    <property type="entry name" value="BPL_LPL_CATALYTIC"/>
    <property type="match status" value="1"/>
</dbReference>
<proteinExistence type="inferred from homology"/>
<feature type="site" description="Lowers pKa of active site Cys" evidence="9">
    <location>
        <position position="141"/>
    </location>
</feature>
<dbReference type="PANTHER" id="PTHR10993:SF7">
    <property type="entry name" value="LIPOYLTRANSFERASE 2, MITOCHONDRIAL-RELATED"/>
    <property type="match status" value="1"/>
</dbReference>
<dbReference type="HAMAP" id="MF_00013">
    <property type="entry name" value="LipB"/>
    <property type="match status" value="1"/>
</dbReference>
<name>A0A8S1A2F2_ARCPL</name>
<dbReference type="AlphaFoldDB" id="A0A8S1A2F2"/>
<dbReference type="EMBL" id="CADEBC010000498">
    <property type="protein sequence ID" value="CAB3238561.1"/>
    <property type="molecule type" value="Genomic_DNA"/>
</dbReference>
<dbReference type="EC" id="2.3.1.181" evidence="6"/>
<reference evidence="13 14" key="1">
    <citation type="submission" date="2020-04" db="EMBL/GenBank/DDBJ databases">
        <authorList>
            <person name="Wallbank WR R."/>
            <person name="Pardo Diaz C."/>
            <person name="Kozak K."/>
            <person name="Martin S."/>
            <person name="Jiggins C."/>
            <person name="Moest M."/>
            <person name="Warren A I."/>
            <person name="Byers J.R.P. K."/>
            <person name="Montejo-Kovacevich G."/>
            <person name="Yen C E."/>
        </authorList>
    </citation>
    <scope>NUCLEOTIDE SEQUENCE [LARGE SCALE GENOMIC DNA]</scope>
</reference>
<feature type="binding site" evidence="8">
    <location>
        <begin position="78"/>
        <end position="85"/>
    </location>
    <ligand>
        <name>substrate</name>
    </ligand>
</feature>
<dbReference type="NCBIfam" id="NF010925">
    <property type="entry name" value="PRK14345.1"/>
    <property type="match status" value="1"/>
</dbReference>
<comment type="similarity">
    <text evidence="3 6">Belongs to the LipB family.</text>
</comment>
<dbReference type="GO" id="GO:0009249">
    <property type="term" value="P:protein lipoylation"/>
    <property type="evidence" value="ECO:0007669"/>
    <property type="project" value="InterPro"/>
</dbReference>
<evidence type="ECO:0000256" key="6">
    <source>
        <dbReference type="PIRNR" id="PIRNR016262"/>
    </source>
</evidence>
<dbReference type="Pfam" id="PF21948">
    <property type="entry name" value="LplA-B_cat"/>
    <property type="match status" value="1"/>
</dbReference>
<comment type="function">
    <text evidence="6">Catalyzes the transfer of endogenously produced octanoic acid from octanoyl-acyl-carrier-protein onto the lipoyl domains of lipoate-dependent enzymes. Lipoyl-ACP can also act as a substrate although octanoyl-ACP is likely to be the physiological substrate.</text>
</comment>
<dbReference type="FunFam" id="3.30.930.10:FF:000035">
    <property type="entry name" value="Putative lipoyltransferase 2, mitochondrial"/>
    <property type="match status" value="1"/>
</dbReference>
<evidence type="ECO:0000313" key="14">
    <source>
        <dbReference type="Proteomes" id="UP000494256"/>
    </source>
</evidence>
<keyword evidence="13" id="KW-1185">Reference proteome</keyword>
<dbReference type="CDD" id="cd16444">
    <property type="entry name" value="LipB"/>
    <property type="match status" value="1"/>
</dbReference>
<dbReference type="InterPro" id="IPR020605">
    <property type="entry name" value="Octanoyltransferase_CS"/>
</dbReference>
<comment type="pathway">
    <text evidence="2 6">Protein modification; protein lipoylation via endogenous pathway; protein N(6)-(lipoyl)lysine from octanoyl-[acyl-carrier-protein]: step 1/2.</text>
</comment>
<dbReference type="Proteomes" id="UP000494106">
    <property type="component" value="Unassembled WGS sequence"/>
</dbReference>
<dbReference type="GO" id="GO:0033819">
    <property type="term" value="F:lipoyl(octanoyl) transferase activity"/>
    <property type="evidence" value="ECO:0007669"/>
    <property type="project" value="UniProtKB-EC"/>
</dbReference>
<evidence type="ECO:0000256" key="8">
    <source>
        <dbReference type="PIRSR" id="PIRSR016262-2"/>
    </source>
</evidence>
<dbReference type="InterPro" id="IPR045864">
    <property type="entry name" value="aa-tRNA-synth_II/BPL/LPL"/>
</dbReference>
<comment type="subcellular location">
    <subcellularLocation>
        <location evidence="1 6">Mitochondrion</location>
    </subcellularLocation>
</comment>
<dbReference type="InterPro" id="IPR004143">
    <property type="entry name" value="BPL_LPL_catalytic"/>
</dbReference>
<sequence>MIRVWRLGMISYDTALKIQRALARRHLDALLQGRDENFDTLLLVEHKPVFTVGIRDETPKEEITRLKQLGAEFKKTNRGGLITFHGPGQLVAYPIINLKHFKTSVKWYVNSLEETVISLCSELGVKGIRSPYTGVWVEDNKIAAIGIHASRYVTTHGIAINCNNDLSWFENIDPCGIEDKGVTSLTKETGVICTVDKITPIFLKCFSSVFGCKTEEIDFKTQEEVLSSIYSKLLTNAQPVPEAPLVS</sequence>
<feature type="domain" description="BPL/LPL catalytic" evidence="10">
    <location>
        <begin position="35"/>
        <end position="214"/>
    </location>
</feature>
<keyword evidence="5 6" id="KW-0012">Acyltransferase</keyword>
<dbReference type="NCBIfam" id="TIGR00214">
    <property type="entry name" value="lipB"/>
    <property type="match status" value="1"/>
</dbReference>
<keyword evidence="6" id="KW-0496">Mitochondrion</keyword>
<dbReference type="Proteomes" id="UP000494256">
    <property type="component" value="Unassembled WGS sequence"/>
</dbReference>
<evidence type="ECO:0000256" key="1">
    <source>
        <dbReference type="ARBA" id="ARBA00004173"/>
    </source>
</evidence>
<dbReference type="OrthoDB" id="19908at2759"/>
<evidence type="ECO:0000256" key="7">
    <source>
        <dbReference type="PIRSR" id="PIRSR016262-1"/>
    </source>
</evidence>
<keyword evidence="4 6" id="KW-0808">Transferase</keyword>
<dbReference type="SUPFAM" id="SSF55681">
    <property type="entry name" value="Class II aaRS and biotin synthetases"/>
    <property type="match status" value="1"/>
</dbReference>
<comment type="catalytic activity">
    <reaction evidence="6">
        <text>octanoyl-[ACP] + L-lysyl-[protein] = N(6)-octanoyl-L-lysyl-[protein] + holo-[ACP] + H(+)</text>
        <dbReference type="Rhea" id="RHEA:17665"/>
        <dbReference type="Rhea" id="RHEA-COMP:9636"/>
        <dbReference type="Rhea" id="RHEA-COMP:9685"/>
        <dbReference type="Rhea" id="RHEA-COMP:9752"/>
        <dbReference type="Rhea" id="RHEA-COMP:9928"/>
        <dbReference type="ChEBI" id="CHEBI:15378"/>
        <dbReference type="ChEBI" id="CHEBI:29969"/>
        <dbReference type="ChEBI" id="CHEBI:64479"/>
        <dbReference type="ChEBI" id="CHEBI:78463"/>
        <dbReference type="ChEBI" id="CHEBI:78809"/>
        <dbReference type="EC" id="2.3.1.181"/>
    </reaction>
</comment>
<dbReference type="PROSITE" id="PS01313">
    <property type="entry name" value="LIPB"/>
    <property type="match status" value="1"/>
</dbReference>
<evidence type="ECO:0000256" key="9">
    <source>
        <dbReference type="PIRSR" id="PIRSR016262-3"/>
    </source>
</evidence>
<accession>A0A8S1A2F2</accession>
<protein>
    <recommendedName>
        <fullName evidence="6">Octanoyl-[acyl-carrier-protein]:protein N-octanoyltransferase LIPT2, mitochondrial</fullName>
        <ecNumber evidence="6">2.3.1.181</ecNumber>
    </recommendedName>
</protein>
<evidence type="ECO:0000259" key="10">
    <source>
        <dbReference type="PROSITE" id="PS51733"/>
    </source>
</evidence>
<dbReference type="PANTHER" id="PTHR10993">
    <property type="entry name" value="OCTANOYLTRANSFERASE"/>
    <property type="match status" value="1"/>
</dbReference>